<feature type="domain" description="OmpA-like" evidence="5">
    <location>
        <begin position="47"/>
        <end position="172"/>
    </location>
</feature>
<dbReference type="CDD" id="cd07185">
    <property type="entry name" value="OmpA_C-like"/>
    <property type="match status" value="1"/>
</dbReference>
<protein>
    <submittedName>
        <fullName evidence="6">OmpA family protein</fullName>
    </submittedName>
</protein>
<comment type="caution">
    <text evidence="6">The sequence shown here is derived from an EMBL/GenBank/DDBJ whole genome shotgun (WGS) entry which is preliminary data.</text>
</comment>
<gene>
    <name evidence="6" type="ORF">V3I07_07240</name>
</gene>
<sequence>MKTTVKLNRYEPCKFEEIAITETETKDGKASTSTVKMFDNGKGLKSAKRTVEKVTTSIFFNFNVDVVDEKSKQALQNVLNFLLEHPHSGIRLEGYACVIGKQNYNNGLSQRRSDAVKKFFLDGGLKADRILSIGKGEVNATDDKQGRDNIKYKDEFDYIHNRRVDVSFTFEGHNAQTIVYETIAPSSDKNILLEVNGFETKSCFKTKDKHTKKIKVSSPAYSAAKVQNGDKIQIPVHSTLEAWSPAPLNYIWPKYNVLIRDESSNPYNVFVHSCRYFSNEQNSVILIKVFPDIKWNLEFSFNWEHPFAYTHSNLPEYSRNNPKDQKVTKIIRKDREAQSKAVGAGKESKKIANSPEMLTKFELKLVAKWDNEKQNFEVGAEFAKRIRSILDIFIKYKEIADKVKNTIGGATKKSPLKPPFMFEVQSPALNANIDWYLERGTGKYSNKVATVGKLNFKADPLIGAEFVIDLLAVGSRLHPFVAAMVASSELTLSALNGGIIFEAKFYGKLVFDFNAIEINSLTGIVKGGTFDLGAEMGIEIKFKIHFSVKMKSLIMEVQVKLRAEAVAKAYFAAKIKVDSDDRGFYWKPELGFSGLILTFEAEIVVGGFKRMLKFGNKDEPFLKADVPDLPKKYFIDPKNGGW</sequence>
<evidence type="ECO:0000256" key="1">
    <source>
        <dbReference type="ARBA" id="ARBA00004442"/>
    </source>
</evidence>
<evidence type="ECO:0000256" key="4">
    <source>
        <dbReference type="PROSITE-ProRule" id="PRU00473"/>
    </source>
</evidence>
<evidence type="ECO:0000313" key="6">
    <source>
        <dbReference type="EMBL" id="MFK7000688.1"/>
    </source>
</evidence>
<evidence type="ECO:0000256" key="3">
    <source>
        <dbReference type="ARBA" id="ARBA00023237"/>
    </source>
</evidence>
<reference evidence="6 7" key="1">
    <citation type="submission" date="2024-02" db="EMBL/GenBank/DDBJ databases">
        <title>Comparative Genomic Analysis of Flavobacterium Species Causing Columnaris Disease of Freshwater Fish in Thailand: Insights into Virulence and Resistance Mechanisms.</title>
        <authorList>
            <person name="Nguyen D."/>
            <person name="Chokmangmeepisarn P."/>
            <person name="Khianchaikhan K."/>
            <person name="Morishita M."/>
            <person name="Bunnoy A."/>
            <person name="Rodkhum C."/>
        </authorList>
    </citation>
    <scope>NUCLEOTIDE SEQUENCE [LARGE SCALE GENOMIC DNA]</scope>
    <source>
        <strain evidence="6 7">CNRT2201</strain>
    </source>
</reference>
<keyword evidence="3" id="KW-0998">Cell outer membrane</keyword>
<dbReference type="InterPro" id="IPR036737">
    <property type="entry name" value="OmpA-like_sf"/>
</dbReference>
<dbReference type="Proteomes" id="UP001621706">
    <property type="component" value="Unassembled WGS sequence"/>
</dbReference>
<accession>A0ABW8P892</accession>
<evidence type="ECO:0000313" key="7">
    <source>
        <dbReference type="Proteomes" id="UP001621706"/>
    </source>
</evidence>
<evidence type="ECO:0000259" key="5">
    <source>
        <dbReference type="PROSITE" id="PS51123"/>
    </source>
</evidence>
<evidence type="ECO:0000256" key="2">
    <source>
        <dbReference type="ARBA" id="ARBA00023136"/>
    </source>
</evidence>
<dbReference type="PANTHER" id="PTHR30329">
    <property type="entry name" value="STATOR ELEMENT OF FLAGELLAR MOTOR COMPLEX"/>
    <property type="match status" value="1"/>
</dbReference>
<dbReference type="EMBL" id="JAZGZP010000009">
    <property type="protein sequence ID" value="MFK7000688.1"/>
    <property type="molecule type" value="Genomic_DNA"/>
</dbReference>
<dbReference type="Gene3D" id="3.30.1330.60">
    <property type="entry name" value="OmpA-like domain"/>
    <property type="match status" value="1"/>
</dbReference>
<dbReference type="RefSeq" id="WP_405344085.1">
    <property type="nucleotide sequence ID" value="NZ_JAZGZP010000009.1"/>
</dbReference>
<dbReference type="InterPro" id="IPR050330">
    <property type="entry name" value="Bact_OuterMem_StrucFunc"/>
</dbReference>
<dbReference type="InterPro" id="IPR006665">
    <property type="entry name" value="OmpA-like"/>
</dbReference>
<keyword evidence="7" id="KW-1185">Reference proteome</keyword>
<comment type="subcellular location">
    <subcellularLocation>
        <location evidence="1">Cell outer membrane</location>
    </subcellularLocation>
</comment>
<dbReference type="PANTHER" id="PTHR30329:SF21">
    <property type="entry name" value="LIPOPROTEIN YIAD-RELATED"/>
    <property type="match status" value="1"/>
</dbReference>
<dbReference type="PRINTS" id="PR01021">
    <property type="entry name" value="OMPADOMAIN"/>
</dbReference>
<name>A0ABW8P892_9FLAO</name>
<organism evidence="6 7">
    <name type="scientific">Flavobacterium oreochromis</name>
    <dbReference type="NCBI Taxonomy" id="2906078"/>
    <lineage>
        <taxon>Bacteria</taxon>
        <taxon>Pseudomonadati</taxon>
        <taxon>Bacteroidota</taxon>
        <taxon>Flavobacteriia</taxon>
        <taxon>Flavobacteriales</taxon>
        <taxon>Flavobacteriaceae</taxon>
        <taxon>Flavobacterium</taxon>
    </lineage>
</organism>
<dbReference type="PROSITE" id="PS51123">
    <property type="entry name" value="OMPA_2"/>
    <property type="match status" value="1"/>
</dbReference>
<dbReference type="InterPro" id="IPR006664">
    <property type="entry name" value="OMP_bac"/>
</dbReference>
<proteinExistence type="predicted"/>
<dbReference type="SUPFAM" id="SSF103088">
    <property type="entry name" value="OmpA-like"/>
    <property type="match status" value="1"/>
</dbReference>
<dbReference type="Pfam" id="PF00691">
    <property type="entry name" value="OmpA"/>
    <property type="match status" value="1"/>
</dbReference>
<keyword evidence="2 4" id="KW-0472">Membrane</keyword>